<dbReference type="RefSeq" id="WP_054846725.1">
    <property type="nucleotide sequence ID" value="NZ_AP018929.1"/>
</dbReference>
<reference evidence="4" key="1">
    <citation type="submission" date="2018-09" db="EMBL/GenBank/DDBJ databases">
        <title>Complete Genome Sequencing of Sulfolobus sp. JCM 16834.</title>
        <authorList>
            <person name="Kato S."/>
            <person name="Itoh T."/>
            <person name="Ohkuma M."/>
        </authorList>
    </citation>
    <scope>NUCLEOTIDE SEQUENCE [LARGE SCALE GENOMIC DNA]</scope>
    <source>
        <strain evidence="4">IC-007</strain>
    </source>
</reference>
<keyword evidence="3" id="KW-1185">Reference proteome</keyword>
<gene>
    <name evidence="1" type="ORF">IC006_0755</name>
    <name evidence="2" type="ORF">IC007_0729</name>
</gene>
<reference evidence="2 3" key="2">
    <citation type="journal article" date="2020" name="Int. J. Syst. Evol. Microbiol.">
        <title>Sulfuracidifex tepidarius gen. nov., sp. nov. and transfer of Sulfolobus metallicus Huber and Stetter 1992 to the genus Sulfuracidifex as Sulfuracidifex metallicus comb. nov.</title>
        <authorList>
            <person name="Itoh T."/>
            <person name="Miura T."/>
            <person name="Sakai H.D."/>
            <person name="Kato S."/>
            <person name="Ohkuma M."/>
            <person name="Takashina T."/>
        </authorList>
    </citation>
    <scope>NUCLEOTIDE SEQUENCE</scope>
    <source>
        <strain evidence="1 3">IC-006</strain>
        <strain evidence="2">IC-007</strain>
    </source>
</reference>
<dbReference type="EMBL" id="AP018929">
    <property type="protein sequence ID" value="BBG23471.1"/>
    <property type="molecule type" value="Genomic_DNA"/>
</dbReference>
<dbReference type="Proteomes" id="UP000325030">
    <property type="component" value="Chromosome"/>
</dbReference>
<evidence type="ECO:0000313" key="1">
    <source>
        <dbReference type="EMBL" id="BBG23471.1"/>
    </source>
</evidence>
<organism evidence="2 4">
    <name type="scientific">Sulfuracidifex tepidarius</name>
    <dbReference type="NCBI Taxonomy" id="1294262"/>
    <lineage>
        <taxon>Archaea</taxon>
        <taxon>Thermoproteota</taxon>
        <taxon>Thermoprotei</taxon>
        <taxon>Sulfolobales</taxon>
        <taxon>Sulfolobaceae</taxon>
        <taxon>Sulfuracidifex</taxon>
    </lineage>
</organism>
<accession>A0A510DTG2</accession>
<dbReference type="GeneID" id="41717135"/>
<sequence length="79" mass="8571">MSVTESSYSHDGNTVWAWSYKGYNYSGVIYSTSQEGEDKATLCAVNGYDSIRIAVTGGSSLTITPGVMMTLFEDVLNNE</sequence>
<dbReference type="STRING" id="1294262.GCA_001316085_02816"/>
<name>A0A510E153_9CREN</name>
<protein>
    <submittedName>
        <fullName evidence="2">Uncharacterized protein</fullName>
    </submittedName>
</protein>
<dbReference type="AlphaFoldDB" id="A0A510E153"/>
<proteinExistence type="predicted"/>
<dbReference type="KEGG" id="step:IC006_0755"/>
<evidence type="ECO:0000313" key="2">
    <source>
        <dbReference type="EMBL" id="BBG26224.1"/>
    </source>
</evidence>
<accession>A0A510E153</accession>
<evidence type="ECO:0000313" key="4">
    <source>
        <dbReference type="Proteomes" id="UP000325030"/>
    </source>
</evidence>
<dbReference type="EMBL" id="AP018930">
    <property type="protein sequence ID" value="BBG26224.1"/>
    <property type="molecule type" value="Genomic_DNA"/>
</dbReference>
<dbReference type="Proteomes" id="UP000322983">
    <property type="component" value="Chromosome"/>
</dbReference>
<evidence type="ECO:0000313" key="3">
    <source>
        <dbReference type="Proteomes" id="UP000322983"/>
    </source>
</evidence>